<keyword evidence="3" id="KW-1185">Reference proteome</keyword>
<protein>
    <recommendedName>
        <fullName evidence="1">Archaeal Type IV pilin N-terminal domain-containing protein</fullName>
    </recommendedName>
</protein>
<dbReference type="Proteomes" id="UP000011607">
    <property type="component" value="Unassembled WGS sequence"/>
</dbReference>
<comment type="caution">
    <text evidence="2">The sequence shown here is derived from an EMBL/GenBank/DDBJ whole genome shotgun (WGS) entry which is preliminary data.</text>
</comment>
<dbReference type="NCBIfam" id="TIGR02537">
    <property type="entry name" value="arch_flag_Nterm"/>
    <property type="match status" value="1"/>
</dbReference>
<proteinExistence type="predicted"/>
<organism evidence="2 3">
    <name type="scientific">Halobiforma nitratireducens JCM 10879</name>
    <dbReference type="NCBI Taxonomy" id="1227454"/>
    <lineage>
        <taxon>Archaea</taxon>
        <taxon>Methanobacteriati</taxon>
        <taxon>Methanobacteriota</taxon>
        <taxon>Stenosarchaea group</taxon>
        <taxon>Halobacteria</taxon>
        <taxon>Halobacteriales</taxon>
        <taxon>Natrialbaceae</taxon>
        <taxon>Halobiforma</taxon>
    </lineage>
</organism>
<name>M0L173_9EURY</name>
<sequence length="124" mass="12578">MIGVILMVAITVILAAVIAAFVLDIGGGLDEQPQAGVDIDGDGTTDVTVTLTDTGNSDGVAIVDDTGEVYSDDLDATGAQVNIDDSDDGDYTVQAYFGEVSSGEDIDDAAQANAIIGDFTVEDA</sequence>
<evidence type="ECO:0000259" key="1">
    <source>
        <dbReference type="Pfam" id="PF07790"/>
    </source>
</evidence>
<dbReference type="eggNOG" id="arCOG02416">
    <property type="taxonomic scope" value="Archaea"/>
</dbReference>
<evidence type="ECO:0000313" key="3">
    <source>
        <dbReference type="Proteomes" id="UP000011607"/>
    </source>
</evidence>
<dbReference type="InterPro" id="IPR012859">
    <property type="entry name" value="Pilin_N_archaeal"/>
</dbReference>
<accession>M0L173</accession>
<feature type="domain" description="Archaeal Type IV pilin N-terminal" evidence="1">
    <location>
        <begin position="2"/>
        <end position="53"/>
    </location>
</feature>
<evidence type="ECO:0000313" key="2">
    <source>
        <dbReference type="EMBL" id="EMA27312.1"/>
    </source>
</evidence>
<dbReference type="Pfam" id="PF07790">
    <property type="entry name" value="Pilin_N"/>
    <property type="match status" value="1"/>
</dbReference>
<gene>
    <name evidence="2" type="ORF">C446_17926</name>
</gene>
<reference evidence="2 3" key="1">
    <citation type="journal article" date="2014" name="PLoS Genet.">
        <title>Phylogenetically driven sequencing of extremely halophilic archaea reveals strategies for static and dynamic osmo-response.</title>
        <authorList>
            <person name="Becker E.A."/>
            <person name="Seitzer P.M."/>
            <person name="Tritt A."/>
            <person name="Larsen D."/>
            <person name="Krusor M."/>
            <person name="Yao A.I."/>
            <person name="Wu D."/>
            <person name="Madern D."/>
            <person name="Eisen J.A."/>
            <person name="Darling A.E."/>
            <person name="Facciotti M.T."/>
        </authorList>
    </citation>
    <scope>NUCLEOTIDE SEQUENCE [LARGE SCALE GENOMIC DNA]</scope>
    <source>
        <strain evidence="2 3">JCM 10879</strain>
    </source>
</reference>
<dbReference type="AlphaFoldDB" id="M0L173"/>
<dbReference type="InterPro" id="IPR013373">
    <property type="entry name" value="Flagellin/pilin_N_arc"/>
</dbReference>
<dbReference type="EMBL" id="AOMA01000203">
    <property type="protein sequence ID" value="EMA27312.1"/>
    <property type="molecule type" value="Genomic_DNA"/>
</dbReference>